<comment type="caution">
    <text evidence="1">The sequence shown here is derived from an EMBL/GenBank/DDBJ whole genome shotgun (WGS) entry which is preliminary data.</text>
</comment>
<organism evidence="1 2">
    <name type="scientific">Flavobacterium circumlabens</name>
    <dbReference type="NCBI Taxonomy" id="2133765"/>
    <lineage>
        <taxon>Bacteria</taxon>
        <taxon>Pseudomonadati</taxon>
        <taxon>Bacteroidota</taxon>
        <taxon>Flavobacteriia</taxon>
        <taxon>Flavobacteriales</taxon>
        <taxon>Flavobacteriaceae</taxon>
        <taxon>Flavobacterium</taxon>
    </lineage>
</organism>
<dbReference type="EMBL" id="SLWA01000002">
    <property type="protein sequence ID" value="TCN59841.1"/>
    <property type="molecule type" value="Genomic_DNA"/>
</dbReference>
<evidence type="ECO:0000313" key="2">
    <source>
        <dbReference type="Proteomes" id="UP000295270"/>
    </source>
</evidence>
<gene>
    <name evidence="1" type="ORF">EV142_102461</name>
</gene>
<name>A0ABY2B2M9_9FLAO</name>
<protein>
    <submittedName>
        <fullName evidence="1">Uncharacterized protein</fullName>
    </submittedName>
</protein>
<keyword evidence="2" id="KW-1185">Reference proteome</keyword>
<evidence type="ECO:0000313" key="1">
    <source>
        <dbReference type="EMBL" id="TCN59841.1"/>
    </source>
</evidence>
<dbReference type="Proteomes" id="UP000295270">
    <property type="component" value="Unassembled WGS sequence"/>
</dbReference>
<reference evidence="1 2" key="1">
    <citation type="journal article" date="2015" name="Stand. Genomic Sci.">
        <title>Genomic Encyclopedia of Bacterial and Archaeal Type Strains, Phase III: the genomes of soil and plant-associated and newly described type strains.</title>
        <authorList>
            <person name="Whitman W.B."/>
            <person name="Woyke T."/>
            <person name="Klenk H.P."/>
            <person name="Zhou Y."/>
            <person name="Lilburn T.G."/>
            <person name="Beck B.J."/>
            <person name="De Vos P."/>
            <person name="Vandamme P."/>
            <person name="Eisen J.A."/>
            <person name="Garrity G."/>
            <person name="Hugenholtz P."/>
            <person name="Kyrpides N.C."/>
        </authorList>
    </citation>
    <scope>NUCLEOTIDE SEQUENCE [LARGE SCALE GENOMIC DNA]</scope>
    <source>
        <strain evidence="1 2">P5626</strain>
    </source>
</reference>
<sequence>MINNSNLNLFKTSILRKTIIALFKIQNIKKAPEGA</sequence>
<proteinExistence type="predicted"/>
<accession>A0ABY2B2M9</accession>